<evidence type="ECO:0000313" key="3">
    <source>
        <dbReference type="Proteomes" id="UP000823860"/>
    </source>
</evidence>
<dbReference type="InterPro" id="IPR001870">
    <property type="entry name" value="B30.2/SPRY"/>
</dbReference>
<dbReference type="Proteomes" id="UP000823860">
    <property type="component" value="Unassembled WGS sequence"/>
</dbReference>
<proteinExistence type="predicted"/>
<accession>A0A9D2HUZ9</accession>
<comment type="caution">
    <text evidence="2">The sequence shown here is derived from an EMBL/GenBank/DDBJ whole genome shotgun (WGS) entry which is preliminary data.</text>
</comment>
<name>A0A9D2HUZ9_9BACE</name>
<dbReference type="AlphaFoldDB" id="A0A9D2HUZ9"/>
<dbReference type="InterPro" id="IPR042278">
    <property type="entry name" value="Mfa-like_1_N"/>
</dbReference>
<reference evidence="2" key="1">
    <citation type="journal article" date="2021" name="PeerJ">
        <title>Extensive microbial diversity within the chicken gut microbiome revealed by metagenomics and culture.</title>
        <authorList>
            <person name="Gilroy R."/>
            <person name="Ravi A."/>
            <person name="Getino M."/>
            <person name="Pursley I."/>
            <person name="Horton D.L."/>
            <person name="Alikhan N.F."/>
            <person name="Baker D."/>
            <person name="Gharbi K."/>
            <person name="Hall N."/>
            <person name="Watson M."/>
            <person name="Adriaenssens E.M."/>
            <person name="Foster-Nyarko E."/>
            <person name="Jarju S."/>
            <person name="Secka A."/>
            <person name="Antonio M."/>
            <person name="Oren A."/>
            <person name="Chaudhuri R.R."/>
            <person name="La Ragione R."/>
            <person name="Hildebrand F."/>
            <person name="Pallen M.J."/>
        </authorList>
    </citation>
    <scope>NUCLEOTIDE SEQUENCE</scope>
    <source>
        <strain evidence="2">ChiHecec1B25-7008</strain>
    </source>
</reference>
<reference evidence="2" key="2">
    <citation type="submission" date="2021-04" db="EMBL/GenBank/DDBJ databases">
        <authorList>
            <person name="Gilroy R."/>
        </authorList>
    </citation>
    <scope>NUCLEOTIDE SEQUENCE</scope>
    <source>
        <strain evidence="2">ChiHecec1B25-7008</strain>
    </source>
</reference>
<sequence length="579" mass="64689">MRKLLLAVMLGGLAIWTGCTNEDLTQGMEQDRPYVLKVTVENAEADTRTQIGENGNLTWTEGDRIGVFVEGEESPVPFTFNGMTGNVASFTGSLPAGGEVKAAYYPYHEEARLEGNTLDVLFPHSTEYTGYSSGPMLGLPDGEGGLYFKHLCGLLVVTVDPIPEGAEKIEIAGTDFLNSEDLEGDFRVADITAEEAVLEERVYYNNQDVAYTFNPEWGGQRKTFYIPMPVAEHRIEVRLRDAKDNILWSKRITTTIGRGSLLNTPEVTETRPLIEVISHEDGYSFSGYQTYTTLTLKFRIDNFRRLDDSYIELSNAEAYAHDQYHLDYQFGMECREKIVEQTVDVFPGQNTYTIHWEGTDANWDNAIGETQFTVNYEEVPIIAEAVDLGLSVKWASHNVGASEASDYGGLYIWGDCTGTDLRMERIEELEIHEKIVDAADEIYGISGIAAYDIAANKWGDTWRMPTEKELEELIKNCEKTHDAVNGVDGIRFTGPNGNSIFLPASGFNYGYHDLRDRGINGSYWSGKEYYSIAGHGLGNIYGMNFHLPTFDEYYPIDGRGLGSGQIYHTMGCSVRPVCN</sequence>
<dbReference type="PROSITE" id="PS50188">
    <property type="entry name" value="B302_SPRY"/>
    <property type="match status" value="1"/>
</dbReference>
<protein>
    <submittedName>
        <fullName evidence="2">Fimbrillin family protein</fullName>
    </submittedName>
</protein>
<dbReference type="Gene3D" id="2.60.40.2620">
    <property type="entry name" value="Fimbrillin-like"/>
    <property type="match status" value="1"/>
</dbReference>
<dbReference type="CDD" id="cd13120">
    <property type="entry name" value="BF2867_like_N"/>
    <property type="match status" value="1"/>
</dbReference>
<organism evidence="2 3">
    <name type="scientific">Candidatus Bacteroides intestinavium</name>
    <dbReference type="NCBI Taxonomy" id="2838469"/>
    <lineage>
        <taxon>Bacteria</taxon>
        <taxon>Pseudomonadati</taxon>
        <taxon>Bacteroidota</taxon>
        <taxon>Bacteroidia</taxon>
        <taxon>Bacteroidales</taxon>
        <taxon>Bacteroidaceae</taxon>
        <taxon>Bacteroides</taxon>
    </lineage>
</organism>
<gene>
    <name evidence="2" type="ORF">H9785_11360</name>
</gene>
<dbReference type="PROSITE" id="PS51257">
    <property type="entry name" value="PROKAR_LIPOPROTEIN"/>
    <property type="match status" value="1"/>
</dbReference>
<dbReference type="EMBL" id="DWZE01000138">
    <property type="protein sequence ID" value="HJA84548.1"/>
    <property type="molecule type" value="Genomic_DNA"/>
</dbReference>
<feature type="domain" description="B30.2/SPRY" evidence="1">
    <location>
        <begin position="1"/>
        <end position="127"/>
    </location>
</feature>
<evidence type="ECO:0000313" key="2">
    <source>
        <dbReference type="EMBL" id="HJA84548.1"/>
    </source>
</evidence>
<evidence type="ECO:0000259" key="1">
    <source>
        <dbReference type="PROSITE" id="PS50188"/>
    </source>
</evidence>